<proteinExistence type="inferred from homology"/>
<keyword evidence="3" id="KW-0732">Signal</keyword>
<comment type="caution">
    <text evidence="8">The sequence shown here is derived from an EMBL/GenBank/DDBJ whole genome shotgun (WGS) entry which is preliminary data.</text>
</comment>
<dbReference type="InterPro" id="IPR045051">
    <property type="entry name" value="SBT"/>
</dbReference>
<evidence type="ECO:0000259" key="7">
    <source>
        <dbReference type="Pfam" id="PF00082"/>
    </source>
</evidence>
<dbReference type="CDD" id="cd04852">
    <property type="entry name" value="Peptidases_S8_3"/>
    <property type="match status" value="1"/>
</dbReference>
<keyword evidence="4" id="KW-0378">Hydrolase</keyword>
<dbReference type="InterPro" id="IPR015500">
    <property type="entry name" value="Peptidase_S8_subtilisin-rel"/>
</dbReference>
<dbReference type="Pfam" id="PF00082">
    <property type="entry name" value="Peptidase_S8"/>
    <property type="match status" value="1"/>
</dbReference>
<dbReference type="PRINTS" id="PR00723">
    <property type="entry name" value="SUBTILISIN"/>
</dbReference>
<name>A0A5B6WAI5_9ROSI</name>
<evidence type="ECO:0000313" key="9">
    <source>
        <dbReference type="Proteomes" id="UP000325315"/>
    </source>
</evidence>
<comment type="caution">
    <text evidence="6">Lacks conserved residue(s) required for the propagation of feature annotation.</text>
</comment>
<dbReference type="OrthoDB" id="206201at2759"/>
<evidence type="ECO:0000256" key="5">
    <source>
        <dbReference type="ARBA" id="ARBA00022825"/>
    </source>
</evidence>
<dbReference type="Proteomes" id="UP000325315">
    <property type="component" value="Unassembled WGS sequence"/>
</dbReference>
<dbReference type="InterPro" id="IPR036852">
    <property type="entry name" value="Peptidase_S8/S53_dom_sf"/>
</dbReference>
<evidence type="ECO:0000256" key="3">
    <source>
        <dbReference type="ARBA" id="ARBA00022729"/>
    </source>
</evidence>
<evidence type="ECO:0000256" key="2">
    <source>
        <dbReference type="ARBA" id="ARBA00022670"/>
    </source>
</evidence>
<evidence type="ECO:0000313" key="8">
    <source>
        <dbReference type="EMBL" id="KAA3478128.1"/>
    </source>
</evidence>
<dbReference type="Gene3D" id="3.40.50.200">
    <property type="entry name" value="Peptidase S8/S53 domain"/>
    <property type="match status" value="1"/>
</dbReference>
<keyword evidence="5" id="KW-0720">Serine protease</keyword>
<comment type="similarity">
    <text evidence="1 6">Belongs to the peptidase S8 family.</text>
</comment>
<dbReference type="GO" id="GO:0004252">
    <property type="term" value="F:serine-type endopeptidase activity"/>
    <property type="evidence" value="ECO:0007669"/>
    <property type="project" value="InterPro"/>
</dbReference>
<dbReference type="PANTHER" id="PTHR10795">
    <property type="entry name" value="PROPROTEIN CONVERTASE SUBTILISIN/KEXIN"/>
    <property type="match status" value="1"/>
</dbReference>
<keyword evidence="9" id="KW-1185">Reference proteome</keyword>
<feature type="domain" description="Peptidase S8/S53" evidence="7">
    <location>
        <begin position="43"/>
        <end position="445"/>
    </location>
</feature>
<dbReference type="Gene3D" id="3.50.30.30">
    <property type="match status" value="1"/>
</dbReference>
<sequence>MDPTPKSWKGICQGGVAFNSSNCNKKIIGARYYVKGFQNAYGPVNATEDYLSPRDMDGHGTHTASTAAGRQVSDVAAFGGFAKGTASGGAPLARLAIYKACWAIPNQPKAYGNTCFDEDMLAALDDAIADGVHILSVSIGTAKPLPFEHDVIGLAALEAANRNILVVCSAGNSGPAPGTLSNPAPWIITVGASSLDRAFFAPVKLGNGLKLMSWIYLINRDKVFTPYKMKKMSPLVYAGDVVVPGVPQNVTGQCLPGSLDPNKLGGVGFVLANAKANGNEITCDAHLLPATTLTYDSGIKILEYINSTKNPMAVVSPGRTVLKYKPAPFMAGFTSRGPNVVDPNILKPDITAPGLNILAAWSEASSPLKLPEDKRSVKYNIYSGTSMSCPHVSGAAALLKAIHPDWSIAAIKSALMTTAAITNSLGRAITDAGGNNATPFQFGAGHFRPIKAADPGLIYDASYDDYLLYLCTAGPKSLIELSSPFKCPPNPPSTLNLNYPSFAISQP</sequence>
<evidence type="ECO:0000256" key="4">
    <source>
        <dbReference type="ARBA" id="ARBA00022801"/>
    </source>
</evidence>
<protein>
    <submittedName>
        <fullName evidence="8">Subtilisin-like protease SBT5.3 isoform X2</fullName>
    </submittedName>
</protein>
<organism evidence="8 9">
    <name type="scientific">Gossypium australe</name>
    <dbReference type="NCBI Taxonomy" id="47621"/>
    <lineage>
        <taxon>Eukaryota</taxon>
        <taxon>Viridiplantae</taxon>
        <taxon>Streptophyta</taxon>
        <taxon>Embryophyta</taxon>
        <taxon>Tracheophyta</taxon>
        <taxon>Spermatophyta</taxon>
        <taxon>Magnoliopsida</taxon>
        <taxon>eudicotyledons</taxon>
        <taxon>Gunneridae</taxon>
        <taxon>Pentapetalae</taxon>
        <taxon>rosids</taxon>
        <taxon>malvids</taxon>
        <taxon>Malvales</taxon>
        <taxon>Malvaceae</taxon>
        <taxon>Malvoideae</taxon>
        <taxon>Gossypium</taxon>
    </lineage>
</organism>
<gene>
    <name evidence="8" type="ORF">EPI10_011958</name>
</gene>
<evidence type="ECO:0000256" key="6">
    <source>
        <dbReference type="PROSITE-ProRule" id="PRU01240"/>
    </source>
</evidence>
<dbReference type="PROSITE" id="PS51892">
    <property type="entry name" value="SUBTILASE"/>
    <property type="match status" value="1"/>
</dbReference>
<keyword evidence="2 8" id="KW-0645">Protease</keyword>
<dbReference type="AlphaFoldDB" id="A0A5B6WAI5"/>
<dbReference type="InterPro" id="IPR034197">
    <property type="entry name" value="Peptidases_S8_3"/>
</dbReference>
<dbReference type="CDD" id="cd02120">
    <property type="entry name" value="PA_subtilisin_like"/>
    <property type="match status" value="1"/>
</dbReference>
<accession>A0A5B6WAI5</accession>
<reference evidence="9" key="1">
    <citation type="journal article" date="2019" name="Plant Biotechnol. J.">
        <title>Genome sequencing of the Australian wild diploid species Gossypium australe highlights disease resistance and delayed gland morphogenesis.</title>
        <authorList>
            <person name="Cai Y."/>
            <person name="Cai X."/>
            <person name="Wang Q."/>
            <person name="Wang P."/>
            <person name="Zhang Y."/>
            <person name="Cai C."/>
            <person name="Xu Y."/>
            <person name="Wang K."/>
            <person name="Zhou Z."/>
            <person name="Wang C."/>
            <person name="Geng S."/>
            <person name="Li B."/>
            <person name="Dong Q."/>
            <person name="Hou Y."/>
            <person name="Wang H."/>
            <person name="Ai P."/>
            <person name="Liu Z."/>
            <person name="Yi F."/>
            <person name="Sun M."/>
            <person name="An G."/>
            <person name="Cheng J."/>
            <person name="Zhang Y."/>
            <person name="Shi Q."/>
            <person name="Xie Y."/>
            <person name="Shi X."/>
            <person name="Chang Y."/>
            <person name="Huang F."/>
            <person name="Chen Y."/>
            <person name="Hong S."/>
            <person name="Mi L."/>
            <person name="Sun Q."/>
            <person name="Zhang L."/>
            <person name="Zhou B."/>
            <person name="Peng R."/>
            <person name="Zhang X."/>
            <person name="Liu F."/>
        </authorList>
    </citation>
    <scope>NUCLEOTIDE SEQUENCE [LARGE SCALE GENOMIC DNA]</scope>
    <source>
        <strain evidence="9">cv. PA1801</strain>
    </source>
</reference>
<dbReference type="PROSITE" id="PS00138">
    <property type="entry name" value="SUBTILASE_SER"/>
    <property type="match status" value="1"/>
</dbReference>
<dbReference type="InterPro" id="IPR023828">
    <property type="entry name" value="Peptidase_S8_Ser-AS"/>
</dbReference>
<dbReference type="EMBL" id="SMMG02000004">
    <property type="protein sequence ID" value="KAA3478128.1"/>
    <property type="molecule type" value="Genomic_DNA"/>
</dbReference>
<dbReference type="GO" id="GO:0006508">
    <property type="term" value="P:proteolysis"/>
    <property type="evidence" value="ECO:0007669"/>
    <property type="project" value="UniProtKB-KW"/>
</dbReference>
<dbReference type="SUPFAM" id="SSF52743">
    <property type="entry name" value="Subtilisin-like"/>
    <property type="match status" value="1"/>
</dbReference>
<evidence type="ECO:0000256" key="1">
    <source>
        <dbReference type="ARBA" id="ARBA00011073"/>
    </source>
</evidence>
<dbReference type="InterPro" id="IPR000209">
    <property type="entry name" value="Peptidase_S8/S53_dom"/>
</dbReference>